<dbReference type="PANTHER" id="PTHR47981">
    <property type="entry name" value="RAB FAMILY"/>
    <property type="match status" value="1"/>
</dbReference>
<keyword evidence="8" id="KW-0636">Prenylation</keyword>
<evidence type="ECO:0000313" key="11">
    <source>
        <dbReference type="EMBL" id="KAG8589230.1"/>
    </source>
</evidence>
<keyword evidence="12" id="KW-1185">Reference proteome</keyword>
<evidence type="ECO:0000256" key="3">
    <source>
        <dbReference type="ARBA" id="ARBA00022448"/>
    </source>
</evidence>
<dbReference type="FunFam" id="3.40.50.300:FF:000751">
    <property type="entry name" value="Rab family GTPase, putative"/>
    <property type="match status" value="1"/>
</dbReference>
<organism evidence="11 12">
    <name type="scientific">Engystomops pustulosus</name>
    <name type="common">Tungara frog</name>
    <name type="synonym">Physalaemus pustulosus</name>
    <dbReference type="NCBI Taxonomy" id="76066"/>
    <lineage>
        <taxon>Eukaryota</taxon>
        <taxon>Metazoa</taxon>
        <taxon>Chordata</taxon>
        <taxon>Craniata</taxon>
        <taxon>Vertebrata</taxon>
        <taxon>Euteleostomi</taxon>
        <taxon>Amphibia</taxon>
        <taxon>Batrachia</taxon>
        <taxon>Anura</taxon>
        <taxon>Neobatrachia</taxon>
        <taxon>Hyloidea</taxon>
        <taxon>Leptodactylidae</taxon>
        <taxon>Leiuperinae</taxon>
        <taxon>Engystomops</taxon>
    </lineage>
</organism>
<evidence type="ECO:0000256" key="7">
    <source>
        <dbReference type="ARBA" id="ARBA00023288"/>
    </source>
</evidence>
<dbReference type="InterPro" id="IPR001806">
    <property type="entry name" value="Small_GTPase"/>
</dbReference>
<comment type="subcellular location">
    <subcellularLocation>
        <location evidence="1">Cytoplasmic vesicle</location>
        <location evidence="1">Phagosome membrane</location>
        <topology evidence="1">Lipid-anchor</topology>
        <orientation evidence="1">Cytoplasmic side</orientation>
    </subcellularLocation>
</comment>
<dbReference type="PRINTS" id="PR00449">
    <property type="entry name" value="RASTRNSFRMNG"/>
</dbReference>
<dbReference type="PROSITE" id="PS51419">
    <property type="entry name" value="RAB"/>
    <property type="match status" value="1"/>
</dbReference>
<dbReference type="SMART" id="SM00176">
    <property type="entry name" value="RAN"/>
    <property type="match status" value="1"/>
</dbReference>
<gene>
    <name evidence="11" type="ORF">GDO81_006313</name>
</gene>
<keyword evidence="7" id="KW-0449">Lipoprotein</keyword>
<evidence type="ECO:0000256" key="6">
    <source>
        <dbReference type="ARBA" id="ARBA00023134"/>
    </source>
</evidence>
<dbReference type="GO" id="GO:0005525">
    <property type="term" value="F:GTP binding"/>
    <property type="evidence" value="ECO:0007669"/>
    <property type="project" value="UniProtKB-KW"/>
</dbReference>
<sequence length="211" mass="24355">MYLLYIFQLFMYSDKKVDLKINIIGPMGTGKTSLLNQYVHKRFQNDYRNTLGAHILTKTIQLEKKTIKMQIWDTGGQERFRSLVSSFYKGSDGCLLVFDVTDEESFSSLETWRTDFMNKIQSPVTNFPIIILGNKIDLGGRQVSRELAVSWCEERKLLYFEVSAKDNINVELAFETLARGALIHYQECRESHLTESIKLTQLKDSHDSACC</sequence>
<comment type="function">
    <text evidence="9">Controls vesicular trafficking from endosomes to the trans-Golgi network (TGN). Acts as a negative regulator of TLR9 signaling and can suppress TLR9-triggered TNFA, IL6, and IFNB production in macrophages by promoting TLR9 lysosomal degradation. Also negatively regulates TLR4 signaling in macrophages by promoting lysosomal degradation of TLR4. Promotes megakaryocytic differentiation by increasing NF-kappa-B-dependent IL6 production and subsequently enhancing the association of STAT3 with GATA1. Not involved in the regulation of the EGF- and EGFR degradation pathway.</text>
</comment>
<comment type="similarity">
    <text evidence="2">Belongs to the small GTPase superfamily. Rab family.</text>
</comment>
<dbReference type="EMBL" id="WNYA01000002">
    <property type="protein sequence ID" value="KAG8589230.1"/>
    <property type="molecule type" value="Genomic_DNA"/>
</dbReference>
<evidence type="ECO:0000256" key="10">
    <source>
        <dbReference type="ARBA" id="ARBA00067801"/>
    </source>
</evidence>
<dbReference type="InterPro" id="IPR005225">
    <property type="entry name" value="Small_GTP-bd"/>
</dbReference>
<dbReference type="NCBIfam" id="TIGR00231">
    <property type="entry name" value="small_GTP"/>
    <property type="match status" value="1"/>
</dbReference>
<accession>A0AAV7CX06</accession>
<dbReference type="GO" id="GO:0005770">
    <property type="term" value="C:late endosome"/>
    <property type="evidence" value="ECO:0007669"/>
    <property type="project" value="TreeGrafter"/>
</dbReference>
<keyword evidence="4" id="KW-0547">Nucleotide-binding</keyword>
<dbReference type="Pfam" id="PF00071">
    <property type="entry name" value="Ras"/>
    <property type="match status" value="1"/>
</dbReference>
<dbReference type="PANTHER" id="PTHR47981:SF22">
    <property type="entry name" value="RAS-RELATED PROTEIN RAB-7B"/>
    <property type="match status" value="1"/>
</dbReference>
<dbReference type="PROSITE" id="PS51421">
    <property type="entry name" value="RAS"/>
    <property type="match status" value="1"/>
</dbReference>
<keyword evidence="3" id="KW-0813">Transport</keyword>
<protein>
    <recommendedName>
        <fullName evidence="10">Ras-related protein Rab-7b</fullName>
    </recommendedName>
</protein>
<dbReference type="PROSITE" id="PS51420">
    <property type="entry name" value="RHO"/>
    <property type="match status" value="1"/>
</dbReference>
<keyword evidence="5" id="KW-0653">Protein transport</keyword>
<dbReference type="SMART" id="SM00175">
    <property type="entry name" value="RAB"/>
    <property type="match status" value="1"/>
</dbReference>
<dbReference type="PROSITE" id="PS51417">
    <property type="entry name" value="ARF"/>
    <property type="match status" value="1"/>
</dbReference>
<dbReference type="GO" id="GO:0030670">
    <property type="term" value="C:phagocytic vesicle membrane"/>
    <property type="evidence" value="ECO:0007669"/>
    <property type="project" value="UniProtKB-SubCell"/>
</dbReference>
<dbReference type="GO" id="GO:0002682">
    <property type="term" value="P:regulation of immune system process"/>
    <property type="evidence" value="ECO:0007669"/>
    <property type="project" value="UniProtKB-ARBA"/>
</dbReference>
<dbReference type="Proteomes" id="UP000824782">
    <property type="component" value="Unassembled WGS sequence"/>
</dbReference>
<evidence type="ECO:0000256" key="2">
    <source>
        <dbReference type="ARBA" id="ARBA00006270"/>
    </source>
</evidence>
<evidence type="ECO:0000256" key="9">
    <source>
        <dbReference type="ARBA" id="ARBA00058158"/>
    </source>
</evidence>
<name>A0AAV7CX06_ENGPU</name>
<dbReference type="Gene3D" id="3.40.50.300">
    <property type="entry name" value="P-loop containing nucleotide triphosphate hydrolases"/>
    <property type="match status" value="1"/>
</dbReference>
<dbReference type="AlphaFoldDB" id="A0AAV7CX06"/>
<dbReference type="SUPFAM" id="SSF52540">
    <property type="entry name" value="P-loop containing nucleoside triphosphate hydrolases"/>
    <property type="match status" value="1"/>
</dbReference>
<proteinExistence type="inferred from homology"/>
<dbReference type="GO" id="GO:0003924">
    <property type="term" value="F:GTPase activity"/>
    <property type="evidence" value="ECO:0007669"/>
    <property type="project" value="InterPro"/>
</dbReference>
<evidence type="ECO:0000256" key="8">
    <source>
        <dbReference type="ARBA" id="ARBA00023289"/>
    </source>
</evidence>
<dbReference type="GO" id="GO:0008333">
    <property type="term" value="P:endosome to lysosome transport"/>
    <property type="evidence" value="ECO:0007669"/>
    <property type="project" value="TreeGrafter"/>
</dbReference>
<evidence type="ECO:0000256" key="5">
    <source>
        <dbReference type="ARBA" id="ARBA00022927"/>
    </source>
</evidence>
<dbReference type="SMART" id="SM00173">
    <property type="entry name" value="RAS"/>
    <property type="match status" value="1"/>
</dbReference>
<reference evidence="11" key="1">
    <citation type="thesis" date="2020" institute="ProQuest LLC" country="789 East Eisenhower Parkway, Ann Arbor, MI, USA">
        <title>Comparative Genomics and Chromosome Evolution.</title>
        <authorList>
            <person name="Mudd A.B."/>
        </authorList>
    </citation>
    <scope>NUCLEOTIDE SEQUENCE</scope>
    <source>
        <strain evidence="11">237g6f4</strain>
        <tissue evidence="11">Blood</tissue>
    </source>
</reference>
<keyword evidence="6" id="KW-0342">GTP-binding</keyword>
<evidence type="ECO:0000256" key="4">
    <source>
        <dbReference type="ARBA" id="ARBA00022741"/>
    </source>
</evidence>
<dbReference type="GO" id="GO:0015031">
    <property type="term" value="P:protein transport"/>
    <property type="evidence" value="ECO:0007669"/>
    <property type="project" value="UniProtKB-KW"/>
</dbReference>
<comment type="caution">
    <text evidence="11">The sequence shown here is derived from an EMBL/GenBank/DDBJ whole genome shotgun (WGS) entry which is preliminary data.</text>
</comment>
<dbReference type="SMART" id="SM00174">
    <property type="entry name" value="RHO"/>
    <property type="match status" value="1"/>
</dbReference>
<evidence type="ECO:0000313" key="12">
    <source>
        <dbReference type="Proteomes" id="UP000824782"/>
    </source>
</evidence>
<dbReference type="GO" id="GO:0090385">
    <property type="term" value="P:phagosome-lysosome fusion"/>
    <property type="evidence" value="ECO:0007669"/>
    <property type="project" value="TreeGrafter"/>
</dbReference>
<dbReference type="InterPro" id="IPR027417">
    <property type="entry name" value="P-loop_NTPase"/>
</dbReference>
<evidence type="ECO:0000256" key="1">
    <source>
        <dbReference type="ARBA" id="ARBA00004616"/>
    </source>
</evidence>
<dbReference type="GO" id="GO:0005764">
    <property type="term" value="C:lysosome"/>
    <property type="evidence" value="ECO:0007669"/>
    <property type="project" value="UniProtKB-ARBA"/>
</dbReference>